<organism evidence="1">
    <name type="scientific">marine sediment metagenome</name>
    <dbReference type="NCBI Taxonomy" id="412755"/>
    <lineage>
        <taxon>unclassified sequences</taxon>
        <taxon>metagenomes</taxon>
        <taxon>ecological metagenomes</taxon>
    </lineage>
</organism>
<dbReference type="EMBL" id="LAZR01059057">
    <property type="protein sequence ID" value="KKK68597.1"/>
    <property type="molecule type" value="Genomic_DNA"/>
</dbReference>
<name>A0A0F8XHH2_9ZZZZ</name>
<protein>
    <submittedName>
        <fullName evidence="1">Uncharacterized protein</fullName>
    </submittedName>
</protein>
<accession>A0A0F8XHH2</accession>
<dbReference type="AlphaFoldDB" id="A0A0F8XHH2"/>
<gene>
    <name evidence="1" type="ORF">LCGC14_2942470</name>
</gene>
<sequence>MAVCFNDEQMQEIERLALLNCNSNTIAEAVGVAVSTLKRHCERKMRHWRALYRVNLRESQGKLSETSPDLVKFLGKNVLGQTDKQIIASETVVPKIKAEEAEAYEAAGEAFKLKRAMEGT</sequence>
<proteinExistence type="predicted"/>
<reference evidence="1" key="1">
    <citation type="journal article" date="2015" name="Nature">
        <title>Complex archaea that bridge the gap between prokaryotes and eukaryotes.</title>
        <authorList>
            <person name="Spang A."/>
            <person name="Saw J.H."/>
            <person name="Jorgensen S.L."/>
            <person name="Zaremba-Niedzwiedzka K."/>
            <person name="Martijn J."/>
            <person name="Lind A.E."/>
            <person name="van Eijk R."/>
            <person name="Schleper C."/>
            <person name="Guy L."/>
            <person name="Ettema T.J."/>
        </authorList>
    </citation>
    <scope>NUCLEOTIDE SEQUENCE</scope>
</reference>
<evidence type="ECO:0000313" key="1">
    <source>
        <dbReference type="EMBL" id="KKK68597.1"/>
    </source>
</evidence>
<comment type="caution">
    <text evidence="1">The sequence shown here is derived from an EMBL/GenBank/DDBJ whole genome shotgun (WGS) entry which is preliminary data.</text>
</comment>